<feature type="coiled-coil region" evidence="4">
    <location>
        <begin position="270"/>
        <end position="299"/>
    </location>
</feature>
<dbReference type="InterPro" id="IPR038538">
    <property type="entry name" value="MTERF_sf"/>
</dbReference>
<dbReference type="Proteomes" id="UP000631114">
    <property type="component" value="Unassembled WGS sequence"/>
</dbReference>
<evidence type="ECO:0000256" key="4">
    <source>
        <dbReference type="SAM" id="Coils"/>
    </source>
</evidence>
<evidence type="ECO:0000313" key="6">
    <source>
        <dbReference type="EMBL" id="KAF9594424.1"/>
    </source>
</evidence>
<dbReference type="GO" id="GO:0006353">
    <property type="term" value="P:DNA-templated transcription termination"/>
    <property type="evidence" value="ECO:0007669"/>
    <property type="project" value="UniProtKB-KW"/>
</dbReference>
<keyword evidence="2" id="KW-0804">Transcription</keyword>
<proteinExistence type="inferred from homology"/>
<feature type="compositionally biased region" description="Basic and acidic residues" evidence="5">
    <location>
        <begin position="405"/>
        <end position="419"/>
    </location>
</feature>
<comment type="caution">
    <text evidence="6">The sequence shown here is derived from an EMBL/GenBank/DDBJ whole genome shotgun (WGS) entry which is preliminary data.</text>
</comment>
<evidence type="ECO:0000256" key="2">
    <source>
        <dbReference type="ARBA" id="ARBA00022472"/>
    </source>
</evidence>
<sequence length="452" mass="52282">MPRLLLSDAAKTLKPKLEFFNSIGLSDPDLAKVISRDPFILMLSLENRIRPSISFLKAILRTDSDVLNVIKRTTRVLNQDPQRRIAPNIALLRTIGVPDDNILKLVRRYAITLLMDRFSEIVEEAKKMKFDPSQYQFIRAIEVLKNWGWSEKETSMAFRIQPAFMSLSEKNIMTTMEFLVNKMGYDLLQISKTPVVLNLSLEKRIIPRISVIKVLVLNGLVNKTHSLHSVLRLSDKVFLEKFVMKFEEKIPELRNVFQGKMNDSVKLVFKSSLDVDTEAAKAEIKRIKEEEELAMHEALGLAPKRSGRPQGNRLNKHEFWELVKRGSTAEDLGAGHAKAAHVQGLGFARAPRSGGMEVSTSLPTSQRDASPERVNAILPKPQVQNTKEESSDDESSWKKRKREERRHEKHVDKRHEKRVERKHKKRDKRHSRDSDDKRRHRKDKEKWRHDSD</sequence>
<dbReference type="OrthoDB" id="637682at2759"/>
<dbReference type="Pfam" id="PF02536">
    <property type="entry name" value="mTERF"/>
    <property type="match status" value="2"/>
</dbReference>
<evidence type="ECO:0000313" key="7">
    <source>
        <dbReference type="Proteomes" id="UP000631114"/>
    </source>
</evidence>
<feature type="compositionally biased region" description="Polar residues" evidence="5">
    <location>
        <begin position="358"/>
        <end position="368"/>
    </location>
</feature>
<evidence type="ECO:0000256" key="1">
    <source>
        <dbReference type="ARBA" id="ARBA00007692"/>
    </source>
</evidence>
<feature type="compositionally biased region" description="Basic residues" evidence="5">
    <location>
        <begin position="420"/>
        <end position="429"/>
    </location>
</feature>
<name>A0A835H9H0_9MAGN</name>
<accession>A0A835H9H0</accession>
<keyword evidence="2" id="KW-0805">Transcription regulation</keyword>
<keyword evidence="2" id="KW-0806">Transcription termination</keyword>
<dbReference type="FunFam" id="1.25.70.10:FF:000001">
    <property type="entry name" value="Mitochondrial transcription termination factor-like"/>
    <property type="match status" value="1"/>
</dbReference>
<dbReference type="Gene3D" id="1.25.70.10">
    <property type="entry name" value="Transcription termination factor 3, mitochondrial"/>
    <property type="match status" value="1"/>
</dbReference>
<evidence type="ECO:0000256" key="3">
    <source>
        <dbReference type="ARBA" id="ARBA00022946"/>
    </source>
</evidence>
<reference evidence="6 7" key="1">
    <citation type="submission" date="2020-10" db="EMBL/GenBank/DDBJ databases">
        <title>The Coptis chinensis genome and diversification of protoberbering-type alkaloids.</title>
        <authorList>
            <person name="Wang B."/>
            <person name="Shu S."/>
            <person name="Song C."/>
            <person name="Liu Y."/>
        </authorList>
    </citation>
    <scope>NUCLEOTIDE SEQUENCE [LARGE SCALE GENOMIC DNA]</scope>
    <source>
        <strain evidence="6">HL-2020</strain>
        <tissue evidence="6">Leaf</tissue>
    </source>
</reference>
<dbReference type="InterPro" id="IPR003690">
    <property type="entry name" value="MTERF"/>
</dbReference>
<comment type="similarity">
    <text evidence="1">Belongs to the mTERF family.</text>
</comment>
<dbReference type="EMBL" id="JADFTS010000008">
    <property type="protein sequence ID" value="KAF9594424.1"/>
    <property type="molecule type" value="Genomic_DNA"/>
</dbReference>
<gene>
    <name evidence="6" type="ORF">IFM89_031026</name>
</gene>
<protein>
    <submittedName>
        <fullName evidence="6">Uncharacterized protein</fullName>
    </submittedName>
</protein>
<feature type="region of interest" description="Disordered" evidence="5">
    <location>
        <begin position="350"/>
        <end position="452"/>
    </location>
</feature>
<keyword evidence="7" id="KW-1185">Reference proteome</keyword>
<dbReference type="GO" id="GO:0003676">
    <property type="term" value="F:nucleic acid binding"/>
    <property type="evidence" value="ECO:0007669"/>
    <property type="project" value="InterPro"/>
</dbReference>
<keyword evidence="3" id="KW-0809">Transit peptide</keyword>
<evidence type="ECO:0000256" key="5">
    <source>
        <dbReference type="SAM" id="MobiDB-lite"/>
    </source>
</evidence>
<dbReference type="PANTHER" id="PTHR13068">
    <property type="entry name" value="CGI-12 PROTEIN-RELATED"/>
    <property type="match status" value="1"/>
</dbReference>
<dbReference type="SMART" id="SM00733">
    <property type="entry name" value="Mterf"/>
    <property type="match status" value="5"/>
</dbReference>
<dbReference type="AlphaFoldDB" id="A0A835H9H0"/>
<dbReference type="PANTHER" id="PTHR13068:SF166">
    <property type="entry name" value="TRANSCRIPTION TERMINATION FACTOR MTERF15, MITOCHONDRIAL-LIKE"/>
    <property type="match status" value="1"/>
</dbReference>
<organism evidence="6 7">
    <name type="scientific">Coptis chinensis</name>
    <dbReference type="NCBI Taxonomy" id="261450"/>
    <lineage>
        <taxon>Eukaryota</taxon>
        <taxon>Viridiplantae</taxon>
        <taxon>Streptophyta</taxon>
        <taxon>Embryophyta</taxon>
        <taxon>Tracheophyta</taxon>
        <taxon>Spermatophyta</taxon>
        <taxon>Magnoliopsida</taxon>
        <taxon>Ranunculales</taxon>
        <taxon>Ranunculaceae</taxon>
        <taxon>Coptidoideae</taxon>
        <taxon>Coptis</taxon>
    </lineage>
</organism>
<keyword evidence="4" id="KW-0175">Coiled coil</keyword>